<comment type="caution">
    <text evidence="1">The sequence shown here is derived from an EMBL/GenBank/DDBJ whole genome shotgun (WGS) entry which is preliminary data.</text>
</comment>
<keyword evidence="2" id="KW-1185">Reference proteome</keyword>
<reference evidence="1" key="1">
    <citation type="submission" date="2022-07" db="EMBL/GenBank/DDBJ databases">
        <title>Phylogenomic reconstructions and comparative analyses of Kickxellomycotina fungi.</title>
        <authorList>
            <person name="Reynolds N.K."/>
            <person name="Stajich J.E."/>
            <person name="Barry K."/>
            <person name="Grigoriev I.V."/>
            <person name="Crous P."/>
            <person name="Smith M.E."/>
        </authorList>
    </citation>
    <scope>NUCLEOTIDE SEQUENCE</scope>
    <source>
        <strain evidence="1">CBS 109366</strain>
    </source>
</reference>
<feature type="non-terminal residue" evidence="1">
    <location>
        <position position="239"/>
    </location>
</feature>
<proteinExistence type="predicted"/>
<protein>
    <submittedName>
        <fullName evidence="1">Uncharacterized protein</fullName>
    </submittedName>
</protein>
<evidence type="ECO:0000313" key="1">
    <source>
        <dbReference type="EMBL" id="KAJ2775270.1"/>
    </source>
</evidence>
<dbReference type="EMBL" id="JANBUJ010000029">
    <property type="protein sequence ID" value="KAJ2775270.1"/>
    <property type="molecule type" value="Genomic_DNA"/>
</dbReference>
<evidence type="ECO:0000313" key="2">
    <source>
        <dbReference type="Proteomes" id="UP001140234"/>
    </source>
</evidence>
<organism evidence="1 2">
    <name type="scientific">Coemansia nantahalensis</name>
    <dbReference type="NCBI Taxonomy" id="2789366"/>
    <lineage>
        <taxon>Eukaryota</taxon>
        <taxon>Fungi</taxon>
        <taxon>Fungi incertae sedis</taxon>
        <taxon>Zoopagomycota</taxon>
        <taxon>Kickxellomycotina</taxon>
        <taxon>Kickxellomycetes</taxon>
        <taxon>Kickxellales</taxon>
        <taxon>Kickxellaceae</taxon>
        <taxon>Coemansia</taxon>
    </lineage>
</organism>
<dbReference type="Proteomes" id="UP001140234">
    <property type="component" value="Unassembled WGS sequence"/>
</dbReference>
<gene>
    <name evidence="1" type="ORF">IWQ57_000484</name>
</gene>
<accession>A0ACC1K7P7</accession>
<name>A0ACC1K7P7_9FUNG</name>
<sequence length="239" mass="25360">MERERTGWAVERAQLKARISAAERRTAQAESKLRAAQMHITALESLLHEEKAQGQAASAVDGDSQPGIAADAPAPPTVAEVVSATRDTRERSRALLHRCLEELDALAAPCLADDPLPQLAASPADARPASATLPTEQPPPHKLNGIIESDSADRAAGADERLSLVSSQMPIRAEAAEQQSQSLPTKRPLKSVALRRRRLSQMQHASPPAASSPAPAPATGRPSSADEKRPPAALFGERE</sequence>